<evidence type="ECO:0000313" key="2">
    <source>
        <dbReference type="Proteomes" id="UP000266906"/>
    </source>
</evidence>
<evidence type="ECO:0000313" key="1">
    <source>
        <dbReference type="EMBL" id="RPE29639.1"/>
    </source>
</evidence>
<name>A0A3N4RE41_9ACTN</name>
<gene>
    <name evidence="1" type="ORF">EDD38_6797</name>
</gene>
<dbReference type="Proteomes" id="UP000266906">
    <property type="component" value="Unassembled WGS sequence"/>
</dbReference>
<dbReference type="EMBL" id="RKQG01000002">
    <property type="protein sequence ID" value="RPE29639.1"/>
    <property type="molecule type" value="Genomic_DNA"/>
</dbReference>
<dbReference type="AlphaFoldDB" id="A0A3N4RE41"/>
<sequence length="199" mass="23114">MIGYWNPLPAARRVVERLGEQAEQLFTGAWEQRNWRNVPGPFYAGDTDSMAIGRLDAPEHIAYDDDLGGGFGSEFVYRQPVNEHETAAVVHGCRLELYRGYNWDGDDHWTAGTVRDWWRDRARVRDWAVAIAADWGADTHPHWGFNADPRYLGHYHDAARGHRDFIAYIDDGLESYLRGYLFWLEQRREPRDGEPLPRL</sequence>
<proteinExistence type="predicted"/>
<keyword evidence="2" id="KW-1185">Reference proteome</keyword>
<comment type="caution">
    <text evidence="1">The sequence shown here is derived from an EMBL/GenBank/DDBJ whole genome shotgun (WGS) entry which is preliminary data.</text>
</comment>
<protein>
    <submittedName>
        <fullName evidence="1">Uncharacterized protein</fullName>
    </submittedName>
</protein>
<accession>A0A3N4RE41</accession>
<organism evidence="1 2">
    <name type="scientific">Kitasatospora cineracea</name>
    <dbReference type="NCBI Taxonomy" id="88074"/>
    <lineage>
        <taxon>Bacteria</taxon>
        <taxon>Bacillati</taxon>
        <taxon>Actinomycetota</taxon>
        <taxon>Actinomycetes</taxon>
        <taxon>Kitasatosporales</taxon>
        <taxon>Streptomycetaceae</taxon>
        <taxon>Kitasatospora</taxon>
    </lineage>
</organism>
<reference evidence="1 2" key="1">
    <citation type="submission" date="2018-11" db="EMBL/GenBank/DDBJ databases">
        <title>Sequencing the genomes of 1000 actinobacteria strains.</title>
        <authorList>
            <person name="Klenk H.-P."/>
        </authorList>
    </citation>
    <scope>NUCLEOTIDE SEQUENCE [LARGE SCALE GENOMIC DNA]</scope>
    <source>
        <strain evidence="1 2">DSM 44781</strain>
    </source>
</reference>